<dbReference type="Pfam" id="PF00999">
    <property type="entry name" value="Na_H_Exchanger"/>
    <property type="match status" value="1"/>
</dbReference>
<evidence type="ECO:0000256" key="5">
    <source>
        <dbReference type="ARBA" id="ARBA00022538"/>
    </source>
</evidence>
<proteinExistence type="inferred from homology"/>
<organism evidence="16 17">
    <name type="scientific">Carex littledalei</name>
    <dbReference type="NCBI Taxonomy" id="544730"/>
    <lineage>
        <taxon>Eukaryota</taxon>
        <taxon>Viridiplantae</taxon>
        <taxon>Streptophyta</taxon>
        <taxon>Embryophyta</taxon>
        <taxon>Tracheophyta</taxon>
        <taxon>Spermatophyta</taxon>
        <taxon>Magnoliopsida</taxon>
        <taxon>Liliopsida</taxon>
        <taxon>Poales</taxon>
        <taxon>Cyperaceae</taxon>
        <taxon>Cyperoideae</taxon>
        <taxon>Cariceae</taxon>
        <taxon>Carex</taxon>
        <taxon>Carex subgen. Euthyceras</taxon>
    </lineage>
</organism>
<dbReference type="GO" id="GO:0009941">
    <property type="term" value="C:chloroplast envelope"/>
    <property type="evidence" value="ECO:0007669"/>
    <property type="project" value="UniProtKB-SubCell"/>
</dbReference>
<dbReference type="InterPro" id="IPR006153">
    <property type="entry name" value="Cation/H_exchanger_TM"/>
</dbReference>
<protein>
    <submittedName>
        <fullName evidence="16">Cation/H(+) antiporter 15</fullName>
    </submittedName>
</protein>
<comment type="caution">
    <text evidence="16">The sequence shown here is derived from an EMBL/GenBank/DDBJ whole genome shotgun (WGS) entry which is preliminary data.</text>
</comment>
<evidence type="ECO:0000313" key="17">
    <source>
        <dbReference type="Proteomes" id="UP000623129"/>
    </source>
</evidence>
<feature type="transmembrane region" description="Helical" evidence="12">
    <location>
        <begin position="337"/>
        <end position="357"/>
    </location>
</feature>
<dbReference type="EMBL" id="SWLB01000013">
    <property type="protein sequence ID" value="KAF3330608.1"/>
    <property type="molecule type" value="Genomic_DNA"/>
</dbReference>
<accession>A0A833R6W7</accession>
<keyword evidence="17" id="KW-1185">Reference proteome</keyword>
<comment type="similarity">
    <text evidence="11">Belongs to the monovalent cation:proton antiporter 2 (CPA2) transporter (TC 2.A.37) family. CHX (TC 2.A.37.4) subfamily.</text>
</comment>
<dbReference type="InterPro" id="IPR050794">
    <property type="entry name" value="CPA2_transporter"/>
</dbReference>
<evidence type="ECO:0000256" key="7">
    <source>
        <dbReference type="ARBA" id="ARBA00022958"/>
    </source>
</evidence>
<dbReference type="GO" id="GO:0016020">
    <property type="term" value="C:membrane"/>
    <property type="evidence" value="ECO:0007669"/>
    <property type="project" value="UniProtKB-SubCell"/>
</dbReference>
<dbReference type="Pfam" id="PF23256">
    <property type="entry name" value="CHX17_2nd"/>
    <property type="match status" value="1"/>
</dbReference>
<evidence type="ECO:0000256" key="9">
    <source>
        <dbReference type="ARBA" id="ARBA00023065"/>
    </source>
</evidence>
<feature type="transmembrane region" description="Helical" evidence="12">
    <location>
        <begin position="95"/>
        <end position="113"/>
    </location>
</feature>
<keyword evidence="10 12" id="KW-0472">Membrane</keyword>
<keyword evidence="7" id="KW-0630">Potassium</keyword>
<feature type="transmembrane region" description="Helical" evidence="12">
    <location>
        <begin position="125"/>
        <end position="147"/>
    </location>
</feature>
<dbReference type="InterPro" id="IPR057290">
    <property type="entry name" value="CHX17_C"/>
</dbReference>
<dbReference type="GO" id="GO:1902600">
    <property type="term" value="P:proton transmembrane transport"/>
    <property type="evidence" value="ECO:0007669"/>
    <property type="project" value="InterPro"/>
</dbReference>
<feature type="domain" description="Cation/H(+) antiporter C-terminal" evidence="15">
    <location>
        <begin position="618"/>
        <end position="762"/>
    </location>
</feature>
<evidence type="ECO:0000259" key="14">
    <source>
        <dbReference type="Pfam" id="PF23256"/>
    </source>
</evidence>
<feature type="transmembrane region" description="Helical" evidence="12">
    <location>
        <begin position="225"/>
        <end position="250"/>
    </location>
</feature>
<evidence type="ECO:0000313" key="16">
    <source>
        <dbReference type="EMBL" id="KAF3330608.1"/>
    </source>
</evidence>
<feature type="transmembrane region" description="Helical" evidence="12">
    <location>
        <begin position="369"/>
        <end position="390"/>
    </location>
</feature>
<evidence type="ECO:0000256" key="12">
    <source>
        <dbReference type="SAM" id="Phobius"/>
    </source>
</evidence>
<dbReference type="OrthoDB" id="1889525at2759"/>
<dbReference type="GO" id="GO:0012505">
    <property type="term" value="C:endomembrane system"/>
    <property type="evidence" value="ECO:0007669"/>
    <property type="project" value="TreeGrafter"/>
</dbReference>
<evidence type="ECO:0000256" key="4">
    <source>
        <dbReference type="ARBA" id="ARBA00022448"/>
    </source>
</evidence>
<dbReference type="Proteomes" id="UP000623129">
    <property type="component" value="Unassembled WGS sequence"/>
</dbReference>
<dbReference type="Pfam" id="PF23259">
    <property type="entry name" value="CHX17_C"/>
    <property type="match status" value="1"/>
</dbReference>
<sequence>MDLQCYRSQDESTFNVGIWEGANPLTSSLSLLSMQLVFIIVLTQLLFYVLKPVKQPRVVSEILAGIILGPSFLGSNKTFKKIFYPTRGEQVLETLASFGVVFFVFLIGVKTDIRILFHAGKRAPILGMTGLIVALAIIMPSCLMNMMSLEPDILKVPMFMFSMSVSLSMNSFAVIVPILSDLNLLNSDLGRIALSGSVTNDFVGWTMLASIIISDASAVSAQTAIWAAFSIVALVLFIVLAVRPFALWVVEKTPQGKPIEEGYIFSFLLLILLVAFYTDIIGTNSMTGALVLGLVIPDGPPLGSALTEKIEIIMKGLIVPLYYTVAGSKINLWHLTFAKLPGIIFLGVLGKIAGTLLPSLYYKIPFLDALALSLFMTSKGIIEVMTYNFWMSNKLIEKNTYSILMLSVILVPAVCVPIASTLYDPARCYAVYKRRTIQHLKTEAELRILACVSDQSHVPGMLNLLEASYPTIQSPICVYLLQLVELVGRLVPVFIPHKIDRANMADGSTGFEADPIINAFLLHEQTNQGVLSVAPYTTISPYTSMHDEICRLAVDKRVSLILLHFHQRKDIAGHVRANTGLRNVNRKVISSAPCSVAVLIDRQATDTTTVTSEFMHQVVVLFFGGGDDREALAYGERMAKHPGINLTVIRFLPSRGIKDDQAERKLDNRILDDIKAIGLRTRKVKYREELVGDMENIVQVIRALDQESYDLVMVGMRHTWNAVMLADRLSDWSECPELGVVGDFLATAEFDSMFSILILKQQDQGGMLAVTAYNVPVNAEEPPTH</sequence>
<feature type="domain" description="Cation/H(+) antiporter central" evidence="14">
    <location>
        <begin position="477"/>
        <end position="610"/>
    </location>
</feature>
<feature type="transmembrane region" description="Helical" evidence="12">
    <location>
        <begin position="402"/>
        <end position="423"/>
    </location>
</feature>
<dbReference type="AlphaFoldDB" id="A0A833R6W7"/>
<evidence type="ECO:0000256" key="1">
    <source>
        <dbReference type="ARBA" id="ARBA00003198"/>
    </source>
</evidence>
<dbReference type="InterPro" id="IPR038770">
    <property type="entry name" value="Na+/solute_symporter_sf"/>
</dbReference>
<evidence type="ECO:0000256" key="11">
    <source>
        <dbReference type="ARBA" id="ARBA00038341"/>
    </source>
</evidence>
<keyword evidence="5" id="KW-0633">Potassium transport</keyword>
<reference evidence="16" key="1">
    <citation type="submission" date="2020-01" db="EMBL/GenBank/DDBJ databases">
        <title>Genome sequence of Kobresia littledalei, the first chromosome-level genome in the family Cyperaceae.</title>
        <authorList>
            <person name="Qu G."/>
        </authorList>
    </citation>
    <scope>NUCLEOTIDE SEQUENCE</scope>
    <source>
        <strain evidence="16">C.B.Clarke</strain>
        <tissue evidence="16">Leaf</tissue>
    </source>
</reference>
<feature type="transmembrane region" description="Helical" evidence="12">
    <location>
        <begin position="262"/>
        <end position="282"/>
    </location>
</feature>
<dbReference type="PANTHER" id="PTHR32468">
    <property type="entry name" value="CATION/H + ANTIPORTER"/>
    <property type="match status" value="1"/>
</dbReference>
<name>A0A833R6W7_9POAL</name>
<keyword evidence="9" id="KW-0406">Ion transport</keyword>
<evidence type="ECO:0000259" key="15">
    <source>
        <dbReference type="Pfam" id="PF23259"/>
    </source>
</evidence>
<keyword evidence="4" id="KW-0813">Transport</keyword>
<evidence type="ECO:0000256" key="2">
    <source>
        <dbReference type="ARBA" id="ARBA00004119"/>
    </source>
</evidence>
<dbReference type="GO" id="GO:0006813">
    <property type="term" value="P:potassium ion transport"/>
    <property type="evidence" value="ECO:0007669"/>
    <property type="project" value="UniProtKB-KW"/>
</dbReference>
<dbReference type="InterPro" id="IPR057291">
    <property type="entry name" value="CHX17_2nd"/>
</dbReference>
<dbReference type="GO" id="GO:0015297">
    <property type="term" value="F:antiporter activity"/>
    <property type="evidence" value="ECO:0007669"/>
    <property type="project" value="InterPro"/>
</dbReference>
<gene>
    <name evidence="16" type="ORF">FCM35_KLT03962</name>
</gene>
<feature type="transmembrane region" description="Helical" evidence="12">
    <location>
        <begin position="192"/>
        <end position="213"/>
    </location>
</feature>
<feature type="transmembrane region" description="Helical" evidence="12">
    <location>
        <begin position="57"/>
        <end position="75"/>
    </location>
</feature>
<feature type="transmembrane region" description="Helical" evidence="12">
    <location>
        <begin position="159"/>
        <end position="180"/>
    </location>
</feature>
<feature type="domain" description="Cation/H+ exchanger transmembrane" evidence="13">
    <location>
        <begin position="43"/>
        <end position="410"/>
    </location>
</feature>
<evidence type="ECO:0000256" key="6">
    <source>
        <dbReference type="ARBA" id="ARBA00022692"/>
    </source>
</evidence>
<dbReference type="Gene3D" id="1.20.1530.20">
    <property type="match status" value="1"/>
</dbReference>
<evidence type="ECO:0000259" key="13">
    <source>
        <dbReference type="Pfam" id="PF00999"/>
    </source>
</evidence>
<evidence type="ECO:0000256" key="8">
    <source>
        <dbReference type="ARBA" id="ARBA00022989"/>
    </source>
</evidence>
<feature type="transmembrane region" description="Helical" evidence="12">
    <location>
        <begin position="29"/>
        <end position="50"/>
    </location>
</feature>
<comment type="subcellular location">
    <subcellularLocation>
        <location evidence="3">Membrane</location>
        <topology evidence="3">Multi-pass membrane protein</topology>
    </subcellularLocation>
    <subcellularLocation>
        <location evidence="2">Plastid</location>
        <location evidence="2">Chloroplast envelope</location>
    </subcellularLocation>
</comment>
<keyword evidence="8 12" id="KW-1133">Transmembrane helix</keyword>
<evidence type="ECO:0000256" key="3">
    <source>
        <dbReference type="ARBA" id="ARBA00004141"/>
    </source>
</evidence>
<comment type="function">
    <text evidence="1">May function as sodium-coupled metabolite transporter across the chloroplast envelope.</text>
</comment>
<dbReference type="Gene3D" id="3.40.50.12370">
    <property type="match status" value="1"/>
</dbReference>
<evidence type="ECO:0000256" key="10">
    <source>
        <dbReference type="ARBA" id="ARBA00023136"/>
    </source>
</evidence>
<dbReference type="GO" id="GO:0006885">
    <property type="term" value="P:regulation of pH"/>
    <property type="evidence" value="ECO:0007669"/>
    <property type="project" value="TreeGrafter"/>
</dbReference>
<dbReference type="PANTHER" id="PTHR32468:SF90">
    <property type="entry name" value="OS05G0473401 PROTEIN"/>
    <property type="match status" value="1"/>
</dbReference>
<keyword evidence="6 12" id="KW-0812">Transmembrane</keyword>